<protein>
    <submittedName>
        <fullName evidence="1">Uncharacterized protein</fullName>
    </submittedName>
</protein>
<reference evidence="1" key="1">
    <citation type="journal article" date="2023" name="Insect Mol. Biol.">
        <title>Genome sequencing provides insights into the evolution of gene families encoding plant cell wall-degrading enzymes in longhorned beetles.</title>
        <authorList>
            <person name="Shin N.R."/>
            <person name="Okamura Y."/>
            <person name="Kirsch R."/>
            <person name="Pauchet Y."/>
        </authorList>
    </citation>
    <scope>NUCLEOTIDE SEQUENCE</scope>
    <source>
        <strain evidence="1">AMC_N1</strain>
    </source>
</reference>
<gene>
    <name evidence="1" type="ORF">NQ318_013968</name>
</gene>
<dbReference type="Proteomes" id="UP001162162">
    <property type="component" value="Unassembled WGS sequence"/>
</dbReference>
<dbReference type="EMBL" id="JAPWTK010000028">
    <property type="protein sequence ID" value="KAJ8956615.1"/>
    <property type="molecule type" value="Genomic_DNA"/>
</dbReference>
<comment type="caution">
    <text evidence="1">The sequence shown here is derived from an EMBL/GenBank/DDBJ whole genome shotgun (WGS) entry which is preliminary data.</text>
</comment>
<keyword evidence="2" id="KW-1185">Reference proteome</keyword>
<evidence type="ECO:0000313" key="2">
    <source>
        <dbReference type="Proteomes" id="UP001162162"/>
    </source>
</evidence>
<sequence length="135" mass="15296">MGGNQSAWTQEGTEWVWAEVRENKNKYHANFSQTSKIIRNAGLFELLLRGFRIILFQEVRGDVAEDVEVHLPRAIRIVLDDLSVELCVVEELAHAVKDGGDLDGLDEAALLRVEHLERLAQDGLLLFLVVLERMC</sequence>
<organism evidence="1 2">
    <name type="scientific">Aromia moschata</name>
    <dbReference type="NCBI Taxonomy" id="1265417"/>
    <lineage>
        <taxon>Eukaryota</taxon>
        <taxon>Metazoa</taxon>
        <taxon>Ecdysozoa</taxon>
        <taxon>Arthropoda</taxon>
        <taxon>Hexapoda</taxon>
        <taxon>Insecta</taxon>
        <taxon>Pterygota</taxon>
        <taxon>Neoptera</taxon>
        <taxon>Endopterygota</taxon>
        <taxon>Coleoptera</taxon>
        <taxon>Polyphaga</taxon>
        <taxon>Cucujiformia</taxon>
        <taxon>Chrysomeloidea</taxon>
        <taxon>Cerambycidae</taxon>
        <taxon>Cerambycinae</taxon>
        <taxon>Callichromatini</taxon>
        <taxon>Aromia</taxon>
    </lineage>
</organism>
<evidence type="ECO:0000313" key="1">
    <source>
        <dbReference type="EMBL" id="KAJ8956615.1"/>
    </source>
</evidence>
<proteinExistence type="predicted"/>
<accession>A0AAV8YZV5</accession>
<dbReference type="AlphaFoldDB" id="A0AAV8YZV5"/>
<name>A0AAV8YZV5_9CUCU</name>